<evidence type="ECO:0000313" key="1">
    <source>
        <dbReference type="EMBL" id="KXG30029.1"/>
    </source>
</evidence>
<reference evidence="2" key="2">
    <citation type="journal article" date="2018" name="Plant J.">
        <title>The Sorghum bicolor reference genome: improved assembly, gene annotations, a transcriptome atlas, and signatures of genome organization.</title>
        <authorList>
            <person name="McCormick R.F."/>
            <person name="Truong S.K."/>
            <person name="Sreedasyam A."/>
            <person name="Jenkins J."/>
            <person name="Shu S."/>
            <person name="Sims D."/>
            <person name="Kennedy M."/>
            <person name="Amirebrahimi M."/>
            <person name="Weers B.D."/>
            <person name="McKinley B."/>
            <person name="Mattison A."/>
            <person name="Morishige D.T."/>
            <person name="Grimwood J."/>
            <person name="Schmutz J."/>
            <person name="Mullet J.E."/>
        </authorList>
    </citation>
    <scope>NUCLEOTIDE SEQUENCE [LARGE SCALE GENOMIC DNA]</scope>
    <source>
        <strain evidence="2">cv. BTx623</strain>
    </source>
</reference>
<keyword evidence="2" id="KW-1185">Reference proteome</keyword>
<accession>A0A194YP77</accession>
<dbReference type="Gramene" id="KXG30029">
    <property type="protein sequence ID" value="KXG30029"/>
    <property type="gene ID" value="SORBI_3004G125500"/>
</dbReference>
<name>A0A194YP77_SORBI</name>
<dbReference type="InParanoid" id="A0A194YP77"/>
<evidence type="ECO:0000313" key="2">
    <source>
        <dbReference type="Proteomes" id="UP000000768"/>
    </source>
</evidence>
<organism evidence="1 2">
    <name type="scientific">Sorghum bicolor</name>
    <name type="common">Sorghum</name>
    <name type="synonym">Sorghum vulgare</name>
    <dbReference type="NCBI Taxonomy" id="4558"/>
    <lineage>
        <taxon>Eukaryota</taxon>
        <taxon>Viridiplantae</taxon>
        <taxon>Streptophyta</taxon>
        <taxon>Embryophyta</taxon>
        <taxon>Tracheophyta</taxon>
        <taxon>Spermatophyta</taxon>
        <taxon>Magnoliopsida</taxon>
        <taxon>Liliopsida</taxon>
        <taxon>Poales</taxon>
        <taxon>Poaceae</taxon>
        <taxon>PACMAD clade</taxon>
        <taxon>Panicoideae</taxon>
        <taxon>Andropogonodae</taxon>
        <taxon>Andropogoneae</taxon>
        <taxon>Sorghinae</taxon>
        <taxon>Sorghum</taxon>
    </lineage>
</organism>
<protein>
    <submittedName>
        <fullName evidence="1">Uncharacterized protein</fullName>
    </submittedName>
</protein>
<dbReference type="Proteomes" id="UP000000768">
    <property type="component" value="Chromosome 4"/>
</dbReference>
<gene>
    <name evidence="1" type="ORF">SORBI_3004G125500</name>
</gene>
<proteinExistence type="predicted"/>
<dbReference type="EMBL" id="CM000763">
    <property type="protein sequence ID" value="KXG30029.1"/>
    <property type="molecule type" value="Genomic_DNA"/>
</dbReference>
<reference evidence="1 2" key="1">
    <citation type="journal article" date="2009" name="Nature">
        <title>The Sorghum bicolor genome and the diversification of grasses.</title>
        <authorList>
            <person name="Paterson A.H."/>
            <person name="Bowers J.E."/>
            <person name="Bruggmann R."/>
            <person name="Dubchak I."/>
            <person name="Grimwood J."/>
            <person name="Gundlach H."/>
            <person name="Haberer G."/>
            <person name="Hellsten U."/>
            <person name="Mitros T."/>
            <person name="Poliakov A."/>
            <person name="Schmutz J."/>
            <person name="Spannagl M."/>
            <person name="Tang H."/>
            <person name="Wang X."/>
            <person name="Wicker T."/>
            <person name="Bharti A.K."/>
            <person name="Chapman J."/>
            <person name="Feltus F.A."/>
            <person name="Gowik U."/>
            <person name="Grigoriev I.V."/>
            <person name="Lyons E."/>
            <person name="Maher C.A."/>
            <person name="Martis M."/>
            <person name="Narechania A."/>
            <person name="Otillar R.P."/>
            <person name="Penning B.W."/>
            <person name="Salamov A.A."/>
            <person name="Wang Y."/>
            <person name="Zhang L."/>
            <person name="Carpita N.C."/>
            <person name="Freeling M."/>
            <person name="Gingle A.R."/>
            <person name="Hash C.T."/>
            <person name="Keller B."/>
            <person name="Klein P."/>
            <person name="Kresovich S."/>
            <person name="McCann M.C."/>
            <person name="Ming R."/>
            <person name="Peterson D.G."/>
            <person name="Mehboob-ur-Rahman"/>
            <person name="Ware D."/>
            <person name="Westhoff P."/>
            <person name="Mayer K.F."/>
            <person name="Messing J."/>
            <person name="Rokhsar D.S."/>
        </authorList>
    </citation>
    <scope>NUCLEOTIDE SEQUENCE [LARGE SCALE GENOMIC DNA]</scope>
    <source>
        <strain evidence="2">cv. BTx623</strain>
    </source>
</reference>
<dbReference type="AlphaFoldDB" id="A0A194YP77"/>
<sequence length="52" mass="6013">MKNPSITGFQEKNFTFFCIYVHGLGHYNPVHVYLLYVKDGEPSASMLSLDFR</sequence>